<evidence type="ECO:0000313" key="3">
    <source>
        <dbReference type="Proteomes" id="UP001295423"/>
    </source>
</evidence>
<sequence>MPDLGLFGREEEVSTLQSCFQRMVAKTEGTIVRCDVNFTTDIPQADKELVFVLGHSGVGKSSLTRSLMKDVARLENALFVEGKFDLTTSNEPYSGVSKAFGTLCRQLLSHSEESIAAVSDLLSKELNGEVQDLLLGLIPELSEIIGLPTNAKKSAVKNISSSSLENRQERWKYSFRLLSRALNSVFSPIVLVLDDLQWADVSSLQVIDYLVSDMQNFNQLMIIGCFRSEEVMEGDALSRSVERLKERERKCGFNLTEITVHSCALKDVNKIMMTKLSIEDENETLGLAKLCYKRTLGNPFFVLQFMAMLEKEDLLQFNRSESKWTWDIVKIKERVCFMSDVVDLLQGRMRKMSEDVQLLLQYAACIGTSFTLDTIDTIWNEHGTGKSPALGLLQVMQDEQFVEPYDGGGDDGYKWFHDKVQEAAISLTDIVNDAFKFKIGKTLVSALNDKQMDRKLFDVVDMINHGDVSARPDLAALNLRAAEKAEGLSAFESAKSYVQCGIALLPRDCWTSHKDLTLALYSLGTKMQLALDNREAATTFSDAVFARENISVMERLPLSMAFIEKLSAGEAGAKKEALDMSLSLLNELNYPLVWSKKTVAIQAIHNLLKVMKATMKWASKKDGVASMIEMTDPKNLAITRLLERVGFCSYHLELIFLSGLSISHQARMTLKYGTNDLSGVALVNIGFMAWAVLKEDFGTSLMCVQKALSIQDSLGPRYEGHARWTGHILCLCWHLPFENCVAPALEFYKSAMRVGDVEYGTWSLVLAFSWLPYAMGHSLTAILKDSPQLISCFEELCQTEQAIIIKMLLQMVQNLTNRDGIVPELEGNTFSAERDIMVTSGPIYGNVVFVEGELLLLSNIDLAAERALRDGDKYQKILPGVFLGMIEMFHRGIALFAAARRHKKRKYRTNANKIRKTVKQWIKDGNPNVEHYDLLLDAEHAALSSKTYAKAHKLYQASIESAIKIGHLMHSGLCNERYADFLLHTCSDGAVHRMTEAIRFYGEWGAVGKVKQLKHQIRGIDGSKEACKTPTEPGSPQLSNSL</sequence>
<organism evidence="2 3">
    <name type="scientific">Cylindrotheca closterium</name>
    <dbReference type="NCBI Taxonomy" id="2856"/>
    <lineage>
        <taxon>Eukaryota</taxon>
        <taxon>Sar</taxon>
        <taxon>Stramenopiles</taxon>
        <taxon>Ochrophyta</taxon>
        <taxon>Bacillariophyta</taxon>
        <taxon>Bacillariophyceae</taxon>
        <taxon>Bacillariophycidae</taxon>
        <taxon>Bacillariales</taxon>
        <taxon>Bacillariaceae</taxon>
        <taxon>Cylindrotheca</taxon>
    </lineage>
</organism>
<dbReference type="InterPro" id="IPR027417">
    <property type="entry name" value="P-loop_NTPase"/>
</dbReference>
<dbReference type="Pfam" id="PF13191">
    <property type="entry name" value="AAA_16"/>
    <property type="match status" value="1"/>
</dbReference>
<dbReference type="SUPFAM" id="SSF52540">
    <property type="entry name" value="P-loop containing nucleoside triphosphate hydrolases"/>
    <property type="match status" value="1"/>
</dbReference>
<dbReference type="PANTHER" id="PTHR43642:SF1">
    <property type="entry name" value="HYBRID SIGNAL TRANSDUCTION HISTIDINE KINASE G"/>
    <property type="match status" value="1"/>
</dbReference>
<evidence type="ECO:0000313" key="2">
    <source>
        <dbReference type="EMBL" id="CAJ1956547.1"/>
    </source>
</evidence>
<keyword evidence="3" id="KW-1185">Reference proteome</keyword>
<dbReference type="Proteomes" id="UP001295423">
    <property type="component" value="Unassembled WGS sequence"/>
</dbReference>
<dbReference type="InterPro" id="IPR041664">
    <property type="entry name" value="AAA_16"/>
</dbReference>
<proteinExistence type="predicted"/>
<accession>A0AAD2FXT8</accession>
<dbReference type="AlphaFoldDB" id="A0AAD2FXT8"/>
<dbReference type="EMBL" id="CAKOGP040001914">
    <property type="protein sequence ID" value="CAJ1956547.1"/>
    <property type="molecule type" value="Genomic_DNA"/>
</dbReference>
<feature type="domain" description="Orc1-like AAA ATPase" evidence="1">
    <location>
        <begin position="45"/>
        <end position="223"/>
    </location>
</feature>
<dbReference type="Gene3D" id="3.40.50.300">
    <property type="entry name" value="P-loop containing nucleotide triphosphate hydrolases"/>
    <property type="match status" value="1"/>
</dbReference>
<dbReference type="InterPro" id="IPR053159">
    <property type="entry name" value="Hybrid_Histidine_Kinase"/>
</dbReference>
<evidence type="ECO:0000259" key="1">
    <source>
        <dbReference type="Pfam" id="PF13191"/>
    </source>
</evidence>
<dbReference type="PANTHER" id="PTHR43642">
    <property type="entry name" value="HYBRID SIGNAL TRANSDUCTION HISTIDINE KINASE G"/>
    <property type="match status" value="1"/>
</dbReference>
<comment type="caution">
    <text evidence="2">The sequence shown here is derived from an EMBL/GenBank/DDBJ whole genome shotgun (WGS) entry which is preliminary data.</text>
</comment>
<gene>
    <name evidence="2" type="ORF">CYCCA115_LOCUS16287</name>
</gene>
<protein>
    <recommendedName>
        <fullName evidence="1">Orc1-like AAA ATPase domain-containing protein</fullName>
    </recommendedName>
</protein>
<reference evidence="2" key="1">
    <citation type="submission" date="2023-08" db="EMBL/GenBank/DDBJ databases">
        <authorList>
            <person name="Audoor S."/>
            <person name="Bilcke G."/>
        </authorList>
    </citation>
    <scope>NUCLEOTIDE SEQUENCE</scope>
</reference>
<name>A0AAD2FXT8_9STRA</name>